<dbReference type="InterPro" id="IPR000943">
    <property type="entry name" value="RNA_pol_sigma70"/>
</dbReference>
<dbReference type="InterPro" id="IPR001387">
    <property type="entry name" value="Cro/C1-type_HTH"/>
</dbReference>
<dbReference type="PIRSF" id="PIRSF000770">
    <property type="entry name" value="RNA_pol_sigma-SigE/K"/>
    <property type="match status" value="1"/>
</dbReference>
<reference evidence="9" key="2">
    <citation type="journal article" date="2021" name="PeerJ">
        <title>Extensive microbial diversity within the chicken gut microbiome revealed by metagenomics and culture.</title>
        <authorList>
            <person name="Gilroy R."/>
            <person name="Ravi A."/>
            <person name="Getino M."/>
            <person name="Pursley I."/>
            <person name="Horton D.L."/>
            <person name="Alikhan N.F."/>
            <person name="Baker D."/>
            <person name="Gharbi K."/>
            <person name="Hall N."/>
            <person name="Watson M."/>
            <person name="Adriaenssens E.M."/>
            <person name="Foster-Nyarko E."/>
            <person name="Jarju S."/>
            <person name="Secka A."/>
            <person name="Antonio M."/>
            <person name="Oren A."/>
            <person name="Chaudhuri R.R."/>
            <person name="La Ragione R."/>
            <person name="Hildebrand F."/>
            <person name="Pallen M.J."/>
        </authorList>
    </citation>
    <scope>NUCLEOTIDE SEQUENCE</scope>
    <source>
        <strain evidence="9">E3-2379</strain>
    </source>
</reference>
<comment type="caution">
    <text evidence="9">The sequence shown here is derived from an EMBL/GenBank/DDBJ whole genome shotgun (WGS) entry which is preliminary data.</text>
</comment>
<dbReference type="InterPro" id="IPR014236">
    <property type="entry name" value="RNA_pol_sigma-F"/>
</dbReference>
<sequence length="240" mass="27963">MQDDNSQLLMQAVQGDKEARERLITDNIGLVYSVARRFLNRGYELEDLFQIGCIGLIKSIDKFDITYEVKFSTYAVPMITGEIKRFLRDDGMIKVSRTLKEHAIKIRQAQEKFVNENGREPTLMEVAKAVELTQEEIVEALDANVEVDSIYRTIYQSEGTDIQIVDRLEEKQNENEHVINKMTIGTLIDQLEDREREIILLRYFEEKTQTEIAKLLGISQVQVSRIEKKILTKLRREIYT</sequence>
<proteinExistence type="inferred from homology"/>
<gene>
    <name evidence="9" type="primary">sigF</name>
    <name evidence="9" type="ORF">IAC13_02860</name>
</gene>
<dbReference type="NCBIfam" id="TIGR02885">
    <property type="entry name" value="spore_sigF"/>
    <property type="match status" value="1"/>
</dbReference>
<dbReference type="InterPro" id="IPR007624">
    <property type="entry name" value="RNA_pol_sigma70_r3"/>
</dbReference>
<evidence type="ECO:0000256" key="5">
    <source>
        <dbReference type="ARBA" id="ARBA00023125"/>
    </source>
</evidence>
<dbReference type="Pfam" id="PF04542">
    <property type="entry name" value="Sigma70_r2"/>
    <property type="match status" value="1"/>
</dbReference>
<dbReference type="PROSITE" id="PS00715">
    <property type="entry name" value="SIGMA70_1"/>
    <property type="match status" value="1"/>
</dbReference>
<evidence type="ECO:0000259" key="8">
    <source>
        <dbReference type="PROSITE" id="PS50943"/>
    </source>
</evidence>
<dbReference type="PANTHER" id="PTHR30603:SF17">
    <property type="entry name" value="RNA POLYMERASE SIGMA-G FACTOR"/>
    <property type="match status" value="1"/>
</dbReference>
<dbReference type="GO" id="GO:0030435">
    <property type="term" value="P:sporulation resulting in formation of a cellular spore"/>
    <property type="evidence" value="ECO:0007669"/>
    <property type="project" value="UniProtKB-KW"/>
</dbReference>
<dbReference type="InterPro" id="IPR036388">
    <property type="entry name" value="WH-like_DNA-bd_sf"/>
</dbReference>
<dbReference type="GO" id="GO:0006352">
    <property type="term" value="P:DNA-templated transcription initiation"/>
    <property type="evidence" value="ECO:0007669"/>
    <property type="project" value="InterPro"/>
</dbReference>
<evidence type="ECO:0000256" key="3">
    <source>
        <dbReference type="ARBA" id="ARBA00023015"/>
    </source>
</evidence>
<dbReference type="GO" id="GO:0003677">
    <property type="term" value="F:DNA binding"/>
    <property type="evidence" value="ECO:0007669"/>
    <property type="project" value="UniProtKB-KW"/>
</dbReference>
<evidence type="ECO:0000256" key="1">
    <source>
        <dbReference type="ARBA" id="ARBA00007788"/>
    </source>
</evidence>
<keyword evidence="6 7" id="KW-0804">Transcription</keyword>
<organism evidence="9 10">
    <name type="scientific">Candidatus Scybalomonas excrementavium</name>
    <dbReference type="NCBI Taxonomy" id="2840943"/>
    <lineage>
        <taxon>Bacteria</taxon>
        <taxon>Bacillati</taxon>
        <taxon>Bacillota</taxon>
        <taxon>Clostridia</taxon>
        <taxon>Lachnospirales</taxon>
        <taxon>Lachnospiraceae</taxon>
        <taxon>Lachnospiraceae incertae sedis</taxon>
        <taxon>Candidatus Scybalomonas</taxon>
    </lineage>
</organism>
<keyword evidence="3 7" id="KW-0805">Transcription regulation</keyword>
<dbReference type="Pfam" id="PF04545">
    <property type="entry name" value="Sigma70_r4"/>
    <property type="match status" value="1"/>
</dbReference>
<accession>A0A9D9HZ37</accession>
<dbReference type="Gene3D" id="1.10.10.10">
    <property type="entry name" value="Winged helix-like DNA-binding domain superfamily/Winged helix DNA-binding domain"/>
    <property type="match status" value="2"/>
</dbReference>
<dbReference type="InterPro" id="IPR050239">
    <property type="entry name" value="Sigma-70_RNA_pol_init_factors"/>
</dbReference>
<feature type="domain" description="HTH cro/C1-type" evidence="8">
    <location>
        <begin position="208"/>
        <end position="228"/>
    </location>
</feature>
<dbReference type="PRINTS" id="PR00046">
    <property type="entry name" value="SIGMA70FCT"/>
</dbReference>
<comment type="similarity">
    <text evidence="1 7">Belongs to the sigma-70 factor family.</text>
</comment>
<evidence type="ECO:0000256" key="6">
    <source>
        <dbReference type="ARBA" id="ARBA00023163"/>
    </source>
</evidence>
<dbReference type="NCBIfam" id="TIGR02980">
    <property type="entry name" value="SigBFG"/>
    <property type="match status" value="1"/>
</dbReference>
<dbReference type="GO" id="GO:0016987">
    <property type="term" value="F:sigma factor activity"/>
    <property type="evidence" value="ECO:0007669"/>
    <property type="project" value="UniProtKB-KW"/>
</dbReference>
<evidence type="ECO:0000313" key="9">
    <source>
        <dbReference type="EMBL" id="MBO8462855.1"/>
    </source>
</evidence>
<dbReference type="NCBIfam" id="NF004052">
    <property type="entry name" value="PRK05572.1"/>
    <property type="match status" value="1"/>
</dbReference>
<evidence type="ECO:0000256" key="7">
    <source>
        <dbReference type="RuleBase" id="RU362124"/>
    </source>
</evidence>
<dbReference type="CDD" id="cd06171">
    <property type="entry name" value="Sigma70_r4"/>
    <property type="match status" value="1"/>
</dbReference>
<dbReference type="SUPFAM" id="SSF88659">
    <property type="entry name" value="Sigma3 and sigma4 domains of RNA polymerase sigma factors"/>
    <property type="match status" value="2"/>
</dbReference>
<keyword evidence="2" id="KW-0749">Sporulation</keyword>
<dbReference type="Gene3D" id="1.20.120.1810">
    <property type="match status" value="1"/>
</dbReference>
<protein>
    <recommendedName>
        <fullName evidence="7">RNA polymerase sigma factor</fullName>
    </recommendedName>
</protein>
<dbReference type="PROSITE" id="PS50943">
    <property type="entry name" value="HTH_CROC1"/>
    <property type="match status" value="1"/>
</dbReference>
<dbReference type="AlphaFoldDB" id="A0A9D9HZ37"/>
<dbReference type="InterPro" id="IPR013324">
    <property type="entry name" value="RNA_pol_sigma_r3/r4-like"/>
</dbReference>
<dbReference type="InterPro" id="IPR007627">
    <property type="entry name" value="RNA_pol_sigma70_r2"/>
</dbReference>
<dbReference type="InterPro" id="IPR014284">
    <property type="entry name" value="RNA_pol_sigma-70_dom"/>
</dbReference>
<evidence type="ECO:0000256" key="4">
    <source>
        <dbReference type="ARBA" id="ARBA00023082"/>
    </source>
</evidence>
<reference evidence="9" key="1">
    <citation type="submission" date="2020-10" db="EMBL/GenBank/DDBJ databases">
        <authorList>
            <person name="Gilroy R."/>
        </authorList>
    </citation>
    <scope>NUCLEOTIDE SEQUENCE</scope>
    <source>
        <strain evidence="9">E3-2379</strain>
    </source>
</reference>
<name>A0A9D9HZ37_9FIRM</name>
<evidence type="ECO:0000313" key="10">
    <source>
        <dbReference type="Proteomes" id="UP000823618"/>
    </source>
</evidence>
<dbReference type="PROSITE" id="PS00716">
    <property type="entry name" value="SIGMA70_2"/>
    <property type="match status" value="1"/>
</dbReference>
<comment type="function">
    <text evidence="7">Sigma factors are initiation factors that promote the attachment of RNA polymerase to specific initiation sites and are then released.</text>
</comment>
<dbReference type="Proteomes" id="UP000823618">
    <property type="component" value="Unassembled WGS sequence"/>
</dbReference>
<dbReference type="InterPro" id="IPR007630">
    <property type="entry name" value="RNA_pol_sigma70_r4"/>
</dbReference>
<keyword evidence="4 7" id="KW-0731">Sigma factor</keyword>
<dbReference type="NCBIfam" id="TIGR02937">
    <property type="entry name" value="sigma70-ECF"/>
    <property type="match status" value="1"/>
</dbReference>
<keyword evidence="5 7" id="KW-0238">DNA-binding</keyword>
<dbReference type="EMBL" id="JADIML010000082">
    <property type="protein sequence ID" value="MBO8462855.1"/>
    <property type="molecule type" value="Genomic_DNA"/>
</dbReference>
<dbReference type="SUPFAM" id="SSF88946">
    <property type="entry name" value="Sigma2 domain of RNA polymerase sigma factors"/>
    <property type="match status" value="1"/>
</dbReference>
<evidence type="ECO:0000256" key="2">
    <source>
        <dbReference type="ARBA" id="ARBA00022969"/>
    </source>
</evidence>
<dbReference type="PANTHER" id="PTHR30603">
    <property type="entry name" value="RNA POLYMERASE SIGMA FACTOR RPO"/>
    <property type="match status" value="1"/>
</dbReference>
<dbReference type="InterPro" id="IPR014322">
    <property type="entry name" value="RNA_pol_sigma-B/F/G"/>
</dbReference>
<dbReference type="InterPro" id="IPR013325">
    <property type="entry name" value="RNA_pol_sigma_r2"/>
</dbReference>
<dbReference type="Pfam" id="PF04539">
    <property type="entry name" value="Sigma70_r3"/>
    <property type="match status" value="1"/>
</dbReference>